<sequence length="213" mass="24182">MFKSLNRRMHSHSSTLNSTPWDASLLHPTLSTILFNPSKLSIPAKDHPMFTAVNMAVRDYMSGTAFDPSCNYEHIQHVFSLAHRIYTAELASFSSSSWVRKIGPMVMYPAAMMHDVGEPKYLRCRRSDADRLDALGAVGQGRCFVYGGANGERKRLSVNVALQMQRTRFRRTVELMKTGWGKAEAGRRFERMTRFRGEWNEETDVEDVVGVEG</sequence>
<dbReference type="PANTHER" id="PTHR33594">
    <property type="entry name" value="SUPERFAMILY HYDROLASE, PUTATIVE (AFU_ORTHOLOGUE AFUA_1G03035)-RELATED"/>
    <property type="match status" value="1"/>
</dbReference>
<proteinExistence type="predicted"/>
<name>A0A6G1JEY9_9PLEO</name>
<gene>
    <name evidence="1" type="ORF">K458DRAFT_428299</name>
</gene>
<organism evidence="1 2">
    <name type="scientific">Lentithecium fluviatile CBS 122367</name>
    <dbReference type="NCBI Taxonomy" id="1168545"/>
    <lineage>
        <taxon>Eukaryota</taxon>
        <taxon>Fungi</taxon>
        <taxon>Dikarya</taxon>
        <taxon>Ascomycota</taxon>
        <taxon>Pezizomycotina</taxon>
        <taxon>Dothideomycetes</taxon>
        <taxon>Pleosporomycetidae</taxon>
        <taxon>Pleosporales</taxon>
        <taxon>Massarineae</taxon>
        <taxon>Lentitheciaceae</taxon>
        <taxon>Lentithecium</taxon>
    </lineage>
</organism>
<evidence type="ECO:0008006" key="3">
    <source>
        <dbReference type="Google" id="ProtNLM"/>
    </source>
</evidence>
<accession>A0A6G1JEY9</accession>
<reference evidence="1" key="1">
    <citation type="journal article" date="2020" name="Stud. Mycol.">
        <title>101 Dothideomycetes genomes: a test case for predicting lifestyles and emergence of pathogens.</title>
        <authorList>
            <person name="Haridas S."/>
            <person name="Albert R."/>
            <person name="Binder M."/>
            <person name="Bloem J."/>
            <person name="Labutti K."/>
            <person name="Salamov A."/>
            <person name="Andreopoulos B."/>
            <person name="Baker S."/>
            <person name="Barry K."/>
            <person name="Bills G."/>
            <person name="Bluhm B."/>
            <person name="Cannon C."/>
            <person name="Castanera R."/>
            <person name="Culley D."/>
            <person name="Daum C."/>
            <person name="Ezra D."/>
            <person name="Gonzalez J."/>
            <person name="Henrissat B."/>
            <person name="Kuo A."/>
            <person name="Liang C."/>
            <person name="Lipzen A."/>
            <person name="Lutzoni F."/>
            <person name="Magnuson J."/>
            <person name="Mondo S."/>
            <person name="Nolan M."/>
            <person name="Ohm R."/>
            <person name="Pangilinan J."/>
            <person name="Park H.-J."/>
            <person name="Ramirez L."/>
            <person name="Alfaro M."/>
            <person name="Sun H."/>
            <person name="Tritt A."/>
            <person name="Yoshinaga Y."/>
            <person name="Zwiers L.-H."/>
            <person name="Turgeon B."/>
            <person name="Goodwin S."/>
            <person name="Spatafora J."/>
            <person name="Crous P."/>
            <person name="Grigoriev I."/>
        </authorList>
    </citation>
    <scope>NUCLEOTIDE SEQUENCE</scope>
    <source>
        <strain evidence="1">CBS 122367</strain>
    </source>
</reference>
<dbReference type="Proteomes" id="UP000799291">
    <property type="component" value="Unassembled WGS sequence"/>
</dbReference>
<dbReference type="Gene3D" id="1.10.3210.10">
    <property type="entry name" value="Hypothetical protein af1432"/>
    <property type="match status" value="1"/>
</dbReference>
<dbReference type="OrthoDB" id="16547at2759"/>
<protein>
    <recommendedName>
        <fullName evidence="3">HD/PDEase domain-containing protein</fullName>
    </recommendedName>
</protein>
<dbReference type="PANTHER" id="PTHR33594:SF1">
    <property type="entry name" value="HD_PDEASE DOMAIN-CONTAINING PROTEIN"/>
    <property type="match status" value="1"/>
</dbReference>
<dbReference type="SUPFAM" id="SSF109604">
    <property type="entry name" value="HD-domain/PDEase-like"/>
    <property type="match status" value="1"/>
</dbReference>
<evidence type="ECO:0000313" key="2">
    <source>
        <dbReference type="Proteomes" id="UP000799291"/>
    </source>
</evidence>
<evidence type="ECO:0000313" key="1">
    <source>
        <dbReference type="EMBL" id="KAF2688801.1"/>
    </source>
</evidence>
<keyword evidence="2" id="KW-1185">Reference proteome</keyword>
<dbReference type="EMBL" id="MU005573">
    <property type="protein sequence ID" value="KAF2688801.1"/>
    <property type="molecule type" value="Genomic_DNA"/>
</dbReference>
<dbReference type="Gene3D" id="1.10.3210.50">
    <property type="match status" value="1"/>
</dbReference>
<dbReference type="AlphaFoldDB" id="A0A6G1JEY9"/>